<dbReference type="PANTHER" id="PTHR45626:SF17">
    <property type="entry name" value="HELICASE-LIKE TRANSCRIPTION FACTOR"/>
    <property type="match status" value="1"/>
</dbReference>
<dbReference type="PROSITE" id="PS00518">
    <property type="entry name" value="ZF_RING_1"/>
    <property type="match status" value="1"/>
</dbReference>
<sequence>MSDNPIKPDPDGGPFIDPPRASEAGASRETAIDVEQEEEPVTVKEEPRDDPDVSEAPTSKYRDLGHDKALPITIDDNDDDDDDGGDDHPRHDLPQDQMMAFHTGQEDQHNDPPEEPPRSPAAPQSPLAPISGPEAPIAPGDSIPLHLGNSLLSSPARKPKRRDLQQMRLLRKRLMSNVNNNGYNPVYNAPPVLDPLHDATPGPSDDAPAAEHERTPFEQARIEYEAKKANGTVTFEDEIMFIRTNREEDARTNQAAEDARFLADGGCMDVEEDGGGPQSDSDDGLFVPQVSPPPRRRGKRKSAWVRHAGLEDDGEDFPDVGEGPSSAMAREMGDAEEELREMLGEHLEGRRKKRAKRGEGRKRKTGNGRAQSPQQEASTNVAHTLGSLMQSNVFHDQAANQNAPYLPEITDTRKAEALKKLLASVPENQRKRAVTDKKELFKASRKFSHRAARPDGHGGWKITGMTTSLQNHQLIGGGFMRDRERGGVDDKPHGGICADAMGLGKTLEMIANIINERPKKLKAGERKATLIVLPATLVSQWYAELNRHVDPKQRLQILVWKAGHRIETPRPVETLSRFDIVLTTYYEVQKSYPKAETPIELQTSEEKNRWWKEHYEAEKGPLHRVEWRRVVLDEAQAIKNFRSRTSLACRALVSTYRWALSGTPILNSPLELYPYFKFLEVPYTGSFRVFKSNYYNDGGRQEPMERLSIMVSQFMIRRTHRDTLFGAPIVRLPKASDRVHWVHFNDLERAIYEIVHRRMVARVNSFARENTLQRNYRNVLTMLLRLRQMTGNVLLVEVVMKDLLEREDHEKIRELAEVEVAGDATRRAQLIALRKVLAKPPPPPDNEEDESEGTPAVQVPGSLDGVPDGDILTGGLHGLTFSFGKYLQDLRRGRDWEELKKRTLCVMCHQPPDSPYVTACYHIYCHECLEMAQHDSAAKGEAHCRCSECQCEYVWAQPCDEFDLDSIMSDVEDGEVSTSAPPTSRWRKRKRDKGKDEENIARSWIQKHGAVLPSAKTIAVKAQILNWLEQDPDAKILVYTQFISMIQIMKKVCQTEGWTFQEYTGQMAIAARDRALDQFKRNNTSILLASLKCGGLGLNLTAAKHVISIDPWWNSALEQQAFCRVFRIGQTEETSMTRFAVAGTIDEKLINMQVAKQEQIDRVMGDSGEPRENLTMHQMMRLFGPVKEDEQGRSFVIVEDRETLPRFNADSEDEGDED</sequence>
<dbReference type="RefSeq" id="XP_020131911.1">
    <property type="nucleotide sequence ID" value="XM_020271435.1"/>
</dbReference>
<feature type="region of interest" description="Disordered" evidence="10">
    <location>
        <begin position="835"/>
        <end position="864"/>
    </location>
</feature>
<feature type="region of interest" description="Disordered" evidence="10">
    <location>
        <begin position="266"/>
        <end position="378"/>
    </location>
</feature>
<name>A0A1J9RSW6_9PEZI</name>
<keyword evidence="3" id="KW-0547">Nucleotide-binding</keyword>
<dbReference type="InterPro" id="IPR014001">
    <property type="entry name" value="Helicase_ATP-bd"/>
</dbReference>
<reference evidence="14 15" key="1">
    <citation type="submission" date="2016-10" db="EMBL/GenBank/DDBJ databases">
        <title>Proteomics and genomics reveal pathogen-plant mechanisms compatible with a hemibiotrophic lifestyle of Diplodia corticola.</title>
        <authorList>
            <person name="Fernandes I."/>
            <person name="De Jonge R."/>
            <person name="Van De Peer Y."/>
            <person name="Devreese B."/>
            <person name="Alves A."/>
            <person name="Esteves A.C."/>
        </authorList>
    </citation>
    <scope>NUCLEOTIDE SEQUENCE [LARGE SCALE GENOMIC DNA]</scope>
    <source>
        <strain evidence="14 15">CBS 112549</strain>
    </source>
</reference>
<dbReference type="Gene3D" id="3.40.50.300">
    <property type="entry name" value="P-loop containing nucleotide triphosphate hydrolases"/>
    <property type="match status" value="1"/>
</dbReference>
<evidence type="ECO:0000256" key="4">
    <source>
        <dbReference type="ARBA" id="ARBA00022771"/>
    </source>
</evidence>
<feature type="compositionally biased region" description="Basic residues" evidence="10">
    <location>
        <begin position="294"/>
        <end position="304"/>
    </location>
</feature>
<feature type="compositionally biased region" description="Basic and acidic residues" evidence="10">
    <location>
        <begin position="1"/>
        <end position="10"/>
    </location>
</feature>
<dbReference type="PROSITE" id="PS51192">
    <property type="entry name" value="HELICASE_ATP_BIND_1"/>
    <property type="match status" value="1"/>
</dbReference>
<dbReference type="Proteomes" id="UP000183809">
    <property type="component" value="Unassembled WGS sequence"/>
</dbReference>
<keyword evidence="15" id="KW-1185">Reference proteome</keyword>
<keyword evidence="2" id="KW-0479">Metal-binding</keyword>
<dbReference type="GO" id="GO:0005524">
    <property type="term" value="F:ATP binding"/>
    <property type="evidence" value="ECO:0007669"/>
    <property type="project" value="UniProtKB-KW"/>
</dbReference>
<keyword evidence="6" id="KW-0347">Helicase</keyword>
<evidence type="ECO:0000313" key="15">
    <source>
        <dbReference type="Proteomes" id="UP000183809"/>
    </source>
</evidence>
<keyword evidence="5" id="KW-0378">Hydrolase</keyword>
<feature type="compositionally biased region" description="Acidic residues" evidence="10">
    <location>
        <begin position="75"/>
        <end position="85"/>
    </location>
</feature>
<accession>A0A1J9RSW6</accession>
<dbReference type="InterPro" id="IPR017907">
    <property type="entry name" value="Znf_RING_CS"/>
</dbReference>
<comment type="similarity">
    <text evidence="1">Belongs to the SNF2/RAD54 helicase family.</text>
</comment>
<evidence type="ECO:0000256" key="6">
    <source>
        <dbReference type="ARBA" id="ARBA00022806"/>
    </source>
</evidence>
<keyword evidence="7" id="KW-0862">Zinc</keyword>
<dbReference type="EMBL" id="MNUE01000016">
    <property type="protein sequence ID" value="OJD35651.1"/>
    <property type="molecule type" value="Genomic_DNA"/>
</dbReference>
<dbReference type="SUPFAM" id="SSF57850">
    <property type="entry name" value="RING/U-box"/>
    <property type="match status" value="1"/>
</dbReference>
<dbReference type="InterPro" id="IPR001650">
    <property type="entry name" value="Helicase_C-like"/>
</dbReference>
<keyword evidence="8" id="KW-0067">ATP-binding</keyword>
<dbReference type="SUPFAM" id="SSF52540">
    <property type="entry name" value="P-loop containing nucleoside triphosphate hydrolases"/>
    <property type="match status" value="2"/>
</dbReference>
<evidence type="ECO:0000259" key="13">
    <source>
        <dbReference type="PROSITE" id="PS51194"/>
    </source>
</evidence>
<dbReference type="PROSITE" id="PS50089">
    <property type="entry name" value="ZF_RING_2"/>
    <property type="match status" value="1"/>
</dbReference>
<evidence type="ECO:0000256" key="2">
    <source>
        <dbReference type="ARBA" id="ARBA00022723"/>
    </source>
</evidence>
<evidence type="ECO:0000313" key="14">
    <source>
        <dbReference type="EMBL" id="OJD35651.1"/>
    </source>
</evidence>
<dbReference type="Gene3D" id="3.40.50.10810">
    <property type="entry name" value="Tandem AAA-ATPase domain"/>
    <property type="match status" value="1"/>
</dbReference>
<dbReference type="InterPro" id="IPR027417">
    <property type="entry name" value="P-loop_NTPase"/>
</dbReference>
<dbReference type="Pfam" id="PF00271">
    <property type="entry name" value="Helicase_C"/>
    <property type="match status" value="1"/>
</dbReference>
<dbReference type="Gene3D" id="3.30.40.10">
    <property type="entry name" value="Zinc/RING finger domain, C3HC4 (zinc finger)"/>
    <property type="match status" value="1"/>
</dbReference>
<dbReference type="CDD" id="cd18008">
    <property type="entry name" value="DEXDc_SHPRH-like"/>
    <property type="match status" value="1"/>
</dbReference>
<evidence type="ECO:0000256" key="3">
    <source>
        <dbReference type="ARBA" id="ARBA00022741"/>
    </source>
</evidence>
<dbReference type="InterPro" id="IPR001841">
    <property type="entry name" value="Znf_RING"/>
</dbReference>
<dbReference type="PROSITE" id="PS51194">
    <property type="entry name" value="HELICASE_CTER"/>
    <property type="match status" value="1"/>
</dbReference>
<gene>
    <name evidence="14" type="ORF">BKCO1_16000162</name>
</gene>
<dbReference type="InterPro" id="IPR049730">
    <property type="entry name" value="SNF2/RAD54-like_C"/>
</dbReference>
<evidence type="ECO:0000256" key="5">
    <source>
        <dbReference type="ARBA" id="ARBA00022801"/>
    </source>
</evidence>
<dbReference type="Pfam" id="PF00176">
    <property type="entry name" value="SNF2-rel_dom"/>
    <property type="match status" value="1"/>
</dbReference>
<dbReference type="OrthoDB" id="448448at2759"/>
<dbReference type="SMART" id="SM00490">
    <property type="entry name" value="HELICc"/>
    <property type="match status" value="1"/>
</dbReference>
<feature type="compositionally biased region" description="Basic and acidic residues" evidence="10">
    <location>
        <begin position="41"/>
        <end position="51"/>
    </location>
</feature>
<evidence type="ECO:0000259" key="12">
    <source>
        <dbReference type="PROSITE" id="PS51192"/>
    </source>
</evidence>
<dbReference type="SMART" id="SM00487">
    <property type="entry name" value="DEXDc"/>
    <property type="match status" value="1"/>
</dbReference>
<dbReference type="InterPro" id="IPR038718">
    <property type="entry name" value="SNF2-like_sf"/>
</dbReference>
<feature type="compositionally biased region" description="Basic and acidic residues" evidence="10">
    <location>
        <begin position="104"/>
        <end position="117"/>
    </location>
</feature>
<feature type="region of interest" description="Disordered" evidence="10">
    <location>
        <begin position="973"/>
        <end position="994"/>
    </location>
</feature>
<dbReference type="CDD" id="cd18793">
    <property type="entry name" value="SF2_C_SNF"/>
    <property type="match status" value="1"/>
</dbReference>
<dbReference type="GO" id="GO:0004386">
    <property type="term" value="F:helicase activity"/>
    <property type="evidence" value="ECO:0007669"/>
    <property type="project" value="UniProtKB-KW"/>
</dbReference>
<dbReference type="GO" id="GO:0008094">
    <property type="term" value="F:ATP-dependent activity, acting on DNA"/>
    <property type="evidence" value="ECO:0007669"/>
    <property type="project" value="TreeGrafter"/>
</dbReference>
<evidence type="ECO:0000256" key="7">
    <source>
        <dbReference type="ARBA" id="ARBA00022833"/>
    </source>
</evidence>
<protein>
    <submittedName>
        <fullName evidence="14">Dna repair protein rad5</fullName>
    </submittedName>
</protein>
<organism evidence="14 15">
    <name type="scientific">Diplodia corticola</name>
    <dbReference type="NCBI Taxonomy" id="236234"/>
    <lineage>
        <taxon>Eukaryota</taxon>
        <taxon>Fungi</taxon>
        <taxon>Dikarya</taxon>
        <taxon>Ascomycota</taxon>
        <taxon>Pezizomycotina</taxon>
        <taxon>Dothideomycetes</taxon>
        <taxon>Dothideomycetes incertae sedis</taxon>
        <taxon>Botryosphaeriales</taxon>
        <taxon>Botryosphaeriaceae</taxon>
        <taxon>Diplodia</taxon>
    </lineage>
</organism>
<dbReference type="InterPro" id="IPR013083">
    <property type="entry name" value="Znf_RING/FYVE/PHD"/>
</dbReference>
<feature type="domain" description="Helicase C-terminal" evidence="13">
    <location>
        <begin position="1020"/>
        <end position="1175"/>
    </location>
</feature>
<evidence type="ECO:0000259" key="11">
    <source>
        <dbReference type="PROSITE" id="PS50089"/>
    </source>
</evidence>
<evidence type="ECO:0000256" key="8">
    <source>
        <dbReference type="ARBA" id="ARBA00022840"/>
    </source>
</evidence>
<dbReference type="STRING" id="236234.A0A1J9RSW6"/>
<feature type="compositionally biased region" description="Basic residues" evidence="10">
    <location>
        <begin position="349"/>
        <end position="366"/>
    </location>
</feature>
<dbReference type="GO" id="GO:0016787">
    <property type="term" value="F:hydrolase activity"/>
    <property type="evidence" value="ECO:0007669"/>
    <property type="project" value="UniProtKB-KW"/>
</dbReference>
<evidence type="ECO:0000256" key="9">
    <source>
        <dbReference type="PROSITE-ProRule" id="PRU00175"/>
    </source>
</evidence>
<feature type="domain" description="Helicase ATP-binding" evidence="12">
    <location>
        <begin position="486"/>
        <end position="682"/>
    </location>
</feature>
<comment type="caution">
    <text evidence="14">The sequence shown here is derived from an EMBL/GenBank/DDBJ whole genome shotgun (WGS) entry which is preliminary data.</text>
</comment>
<dbReference type="AlphaFoldDB" id="A0A1J9RSW6"/>
<feature type="region of interest" description="Disordered" evidence="10">
    <location>
        <begin position="1"/>
        <end position="169"/>
    </location>
</feature>
<dbReference type="InterPro" id="IPR050628">
    <property type="entry name" value="SNF2_RAD54_helicase_TF"/>
</dbReference>
<dbReference type="InterPro" id="IPR000330">
    <property type="entry name" value="SNF2_N"/>
</dbReference>
<proteinExistence type="inferred from homology"/>
<evidence type="ECO:0000256" key="10">
    <source>
        <dbReference type="SAM" id="MobiDB-lite"/>
    </source>
</evidence>
<feature type="compositionally biased region" description="Basic and acidic residues" evidence="10">
    <location>
        <begin position="60"/>
        <end position="69"/>
    </location>
</feature>
<dbReference type="GO" id="GO:0008270">
    <property type="term" value="F:zinc ion binding"/>
    <property type="evidence" value="ECO:0007669"/>
    <property type="project" value="UniProtKB-KW"/>
</dbReference>
<dbReference type="GO" id="GO:0005634">
    <property type="term" value="C:nucleus"/>
    <property type="evidence" value="ECO:0007669"/>
    <property type="project" value="TreeGrafter"/>
</dbReference>
<dbReference type="GO" id="GO:0006281">
    <property type="term" value="P:DNA repair"/>
    <property type="evidence" value="ECO:0007669"/>
    <property type="project" value="TreeGrafter"/>
</dbReference>
<feature type="domain" description="RING-type" evidence="11">
    <location>
        <begin position="905"/>
        <end position="950"/>
    </location>
</feature>
<evidence type="ECO:0000256" key="1">
    <source>
        <dbReference type="ARBA" id="ARBA00007025"/>
    </source>
</evidence>
<keyword evidence="4 9" id="KW-0863">Zinc-finger</keyword>
<feature type="region of interest" description="Disordered" evidence="10">
    <location>
        <begin position="194"/>
        <end position="216"/>
    </location>
</feature>
<dbReference type="PANTHER" id="PTHR45626">
    <property type="entry name" value="TRANSCRIPTION TERMINATION FACTOR 2-RELATED"/>
    <property type="match status" value="1"/>
</dbReference>
<dbReference type="GeneID" id="31011694"/>